<feature type="compositionally biased region" description="Low complexity" evidence="1">
    <location>
        <begin position="796"/>
        <end position="810"/>
    </location>
</feature>
<feature type="region of interest" description="Disordered" evidence="1">
    <location>
        <begin position="385"/>
        <end position="814"/>
    </location>
</feature>
<feature type="region of interest" description="Disordered" evidence="1">
    <location>
        <begin position="296"/>
        <end position="324"/>
    </location>
</feature>
<feature type="region of interest" description="Disordered" evidence="1">
    <location>
        <begin position="183"/>
        <end position="208"/>
    </location>
</feature>
<name>A0A061RSW6_9CHLO</name>
<feature type="compositionally biased region" description="Low complexity" evidence="1">
    <location>
        <begin position="1034"/>
        <end position="1047"/>
    </location>
</feature>
<feature type="region of interest" description="Disordered" evidence="1">
    <location>
        <begin position="64"/>
        <end position="83"/>
    </location>
</feature>
<feature type="compositionally biased region" description="Pro residues" evidence="1">
    <location>
        <begin position="523"/>
        <end position="544"/>
    </location>
</feature>
<feature type="compositionally biased region" description="Low complexity" evidence="1">
    <location>
        <begin position="679"/>
        <end position="710"/>
    </location>
</feature>
<dbReference type="Gene3D" id="1.10.10.60">
    <property type="entry name" value="Homeodomain-like"/>
    <property type="match status" value="1"/>
</dbReference>
<feature type="non-terminal residue" evidence="2">
    <location>
        <position position="1"/>
    </location>
</feature>
<feature type="compositionally biased region" description="Pro residues" evidence="1">
    <location>
        <begin position="663"/>
        <end position="676"/>
    </location>
</feature>
<reference evidence="2" key="1">
    <citation type="submission" date="2014-05" db="EMBL/GenBank/DDBJ databases">
        <title>The transcriptome of the halophilic microalga Tetraselmis sp. GSL018 isolated from the Great Salt Lake, Utah.</title>
        <authorList>
            <person name="Jinkerson R.E."/>
            <person name="D'Adamo S."/>
            <person name="Posewitz M.C."/>
        </authorList>
    </citation>
    <scope>NUCLEOTIDE SEQUENCE</scope>
    <source>
        <strain evidence="2">GSL018</strain>
    </source>
</reference>
<feature type="region of interest" description="Disordered" evidence="1">
    <location>
        <begin position="998"/>
        <end position="1055"/>
    </location>
</feature>
<dbReference type="AlphaFoldDB" id="A0A061RSW6"/>
<organism evidence="2">
    <name type="scientific">Tetraselmis sp. GSL018</name>
    <dbReference type="NCBI Taxonomy" id="582737"/>
    <lineage>
        <taxon>Eukaryota</taxon>
        <taxon>Viridiplantae</taxon>
        <taxon>Chlorophyta</taxon>
        <taxon>core chlorophytes</taxon>
        <taxon>Chlorodendrophyceae</taxon>
        <taxon>Chlorodendrales</taxon>
        <taxon>Chlorodendraceae</taxon>
        <taxon>Tetraselmis</taxon>
    </lineage>
</organism>
<evidence type="ECO:0000313" key="2">
    <source>
        <dbReference type="EMBL" id="JAC75977.1"/>
    </source>
</evidence>
<sequence length="1055" mass="110730">LACSYSTTRACHTYYGSMADVMEQPGSDCAVASVHEVSLPEVKSEPEGSVGVPASGNIQPEVCEGHDSQEPCEDAEDRTAKQGNGLLKPKERWLQAALTDDDKPAFNGATDVASSDPPFVMEVSTLPAEHLSEHDFRSIPEFVQYLENLRESTSKGKARFAGLTTAEEYEALLRVRREQDIHKLRKRGKRDTKSSAHGEMPGDPQRRHMLRSGGWELVEDGLGGRPVLTRQNVGGGLLQIWVYEGNVERYLWEIHSKQLGHAGMDRTWAEVQGRLYGCTQSICRQYIAVCPCSQAKDETGATPSKRQKTSHGRGGRGAAGSDASALASRILPARRVNLTQYERESILMHRQANPRITQSELIQWSFDVFGKRPSQPMISKIIRTAEKARKQQEEGAAGAQQAQQQGGEAPAEAPAQPPLEPPQLPAVAPAEGDQGRHPPEPRPPPPPQAVAPPPSSQAEGAPQDPPAPPVGQTGGQQMAPSGSGPGPAPETQFLLTVAHLGEGQPGGQQPLAEDSLQGGLPTQLPPPVSQPEAGPQPPPPPQPGAKPEGAHPGEHPPRVRQGEPPPPAPSGQTEGLQQGPPLVPAAVHEGMCPELVSEQEAPQPAQQAMPRAQQGPQDQPPPEPYPAGAHQRMSPVLNVQSGGEPQPPDAQPEGPSGEQQLPPSGPPEALHPPPGPAHGGQPEAPGCQEQQAAPAADPDGARGGQQAAESPPAPGEPAGPGQRAEPEARSPSPAPAPGQHEQPTAATHAEAAPQQPAAPGCVGWAHEAPPPPTGPGGAGCEPHRDQAPALGHSEEPLGPAAAAELPGLHGDPLRSVQTTEAFPHDELSMLTQPEAVHSAPPLPGQQPVLPLQLHQVGPMWQHGLPAHEHHAAWPDMEHGHPFSSQGVGSRELPPLLHPVGVFHGHGQMPLVYTEGPYSHISDGRPQGLGGEQMPPQPGLEHEPLPGEHRDGHSPSVLTSEGCHWGAPDQLLAQAAMGGQSPGQGLGAVSVSLPLHETYHPLQEPGRPTELCPGGAGERTSQPAPIPASVPVDCSSQATVTQAAASESRSSIQPHS</sequence>
<feature type="compositionally biased region" description="Pro residues" evidence="1">
    <location>
        <begin position="415"/>
        <end position="424"/>
    </location>
</feature>
<gene>
    <name evidence="2" type="ORF">TSPGSL018_21535</name>
</gene>
<accession>A0A061RSW6</accession>
<feature type="compositionally biased region" description="Low complexity" evidence="1">
    <location>
        <begin position="599"/>
        <end position="617"/>
    </location>
</feature>
<feature type="compositionally biased region" description="Basic and acidic residues" evidence="1">
    <location>
        <begin position="939"/>
        <end position="952"/>
    </location>
</feature>
<feature type="compositionally biased region" description="Pro residues" evidence="1">
    <location>
        <begin position="441"/>
        <end position="455"/>
    </location>
</feature>
<evidence type="ECO:0000256" key="1">
    <source>
        <dbReference type="SAM" id="MobiDB-lite"/>
    </source>
</evidence>
<proteinExistence type="predicted"/>
<feature type="region of interest" description="Disordered" evidence="1">
    <location>
        <begin position="921"/>
        <end position="956"/>
    </location>
</feature>
<feature type="compositionally biased region" description="Basic residues" evidence="1">
    <location>
        <begin position="305"/>
        <end position="314"/>
    </location>
</feature>
<dbReference type="EMBL" id="GBEZ01009622">
    <property type="protein sequence ID" value="JAC75977.1"/>
    <property type="molecule type" value="Transcribed_RNA"/>
</dbReference>
<feature type="compositionally biased region" description="Basic and acidic residues" evidence="1">
    <location>
        <begin position="548"/>
        <end position="561"/>
    </location>
</feature>
<feature type="compositionally biased region" description="Low complexity" evidence="1">
    <location>
        <begin position="394"/>
        <end position="414"/>
    </location>
</feature>
<protein>
    <submittedName>
        <fullName evidence="2">Uncharacterized protein</fullName>
    </submittedName>
</protein>
<feature type="compositionally biased region" description="Low complexity" evidence="1">
    <location>
        <begin position="740"/>
        <end position="759"/>
    </location>
</feature>